<evidence type="ECO:0000313" key="4">
    <source>
        <dbReference type="Proteomes" id="UP000706891"/>
    </source>
</evidence>
<dbReference type="Gene3D" id="1.25.40.10">
    <property type="entry name" value="Tetratricopeptide repeat domain"/>
    <property type="match status" value="1"/>
</dbReference>
<reference evidence="3" key="2">
    <citation type="journal article" date="2021" name="Sci. Rep.">
        <title>The distribution of antibiotic resistance genes in chicken gut microbiota commensals.</title>
        <authorList>
            <person name="Juricova H."/>
            <person name="Matiasovicova J."/>
            <person name="Kubasova T."/>
            <person name="Cejkova D."/>
            <person name="Rychlik I."/>
        </authorList>
    </citation>
    <scope>NUCLEOTIDE SEQUENCE</scope>
    <source>
        <strain evidence="3">An824</strain>
    </source>
</reference>
<dbReference type="SUPFAM" id="SSF48452">
    <property type="entry name" value="TPR-like"/>
    <property type="match status" value="1"/>
</dbReference>
<proteinExistence type="predicted"/>
<keyword evidence="1" id="KW-0802">TPR repeat</keyword>
<dbReference type="PROSITE" id="PS50005">
    <property type="entry name" value="TPR"/>
    <property type="match status" value="1"/>
</dbReference>
<reference evidence="3" key="1">
    <citation type="submission" date="2020-08" db="EMBL/GenBank/DDBJ databases">
        <authorList>
            <person name="Cejkova D."/>
            <person name="Kubasova T."/>
            <person name="Jahodarova E."/>
            <person name="Rychlik I."/>
        </authorList>
    </citation>
    <scope>NUCLEOTIDE SEQUENCE</scope>
    <source>
        <strain evidence="3">An824</strain>
    </source>
</reference>
<keyword evidence="4" id="KW-1185">Reference proteome</keyword>
<dbReference type="EMBL" id="JACJJG010000002">
    <property type="protein sequence ID" value="MBM6672461.1"/>
    <property type="molecule type" value="Genomic_DNA"/>
</dbReference>
<feature type="repeat" description="TPR" evidence="1">
    <location>
        <begin position="291"/>
        <end position="324"/>
    </location>
</feature>
<name>A0A939B6A4_9BACT</name>
<dbReference type="Proteomes" id="UP000706891">
    <property type="component" value="Unassembled WGS sequence"/>
</dbReference>
<organism evidence="3 4">
    <name type="scientific">Marseilla massiliensis</name>
    <dbReference type="NCBI Taxonomy" id="1841864"/>
    <lineage>
        <taxon>Bacteria</taxon>
        <taxon>Pseudomonadati</taxon>
        <taxon>Bacteroidota</taxon>
        <taxon>Bacteroidia</taxon>
        <taxon>Bacteroidales</taxon>
        <taxon>Prevotellaceae</taxon>
        <taxon>Marseilla</taxon>
    </lineage>
</organism>
<dbReference type="InterPro" id="IPR019734">
    <property type="entry name" value="TPR_rpt"/>
</dbReference>
<sequence length="415" mass="46400">MIMKKLTMLALAAVFSASAFAQDVYKQISKIKDYKEAYNLLQANLGSLSAEEKAKCYNALVDLALDKVAKEQGTITSNQMAEQLKTKVEPYDTVGLYDAVMQALENGVACDEFDMQPNEKGKVKPKFHKSNGDRLYPIRFHLVNAGIYYQTSNPELSYKYLATYVESADYPLFKEQDKSKDPYLTQMAYYAARDAYFAKDYAKAEKYADVAMQDTAMSKDALQLKLAIMQNQLKTHEDTLNYVAKLKDIYAKDENNDVVFSTICSMLISISDKAGLNEIVQAKLAKDPNNFTALAMQGQAYMSDSKWDDAISSFNKAATAQPDNVAILASVGNCYMYKAQETAEKALANGKTLTPDAEKEIVGIYEQAIGYLEKAKDLDKTMQFKSFWAYSLYTCCYRALGPDDAKTKEAEALTK</sequence>
<gene>
    <name evidence="3" type="ORF">H6A34_00950</name>
</gene>
<evidence type="ECO:0000256" key="2">
    <source>
        <dbReference type="SAM" id="SignalP"/>
    </source>
</evidence>
<protein>
    <recommendedName>
        <fullName evidence="5">Tetratricopeptide repeat protein</fullName>
    </recommendedName>
</protein>
<accession>A0A939B6A4</accession>
<evidence type="ECO:0000313" key="3">
    <source>
        <dbReference type="EMBL" id="MBM6672461.1"/>
    </source>
</evidence>
<keyword evidence="2" id="KW-0732">Signal</keyword>
<evidence type="ECO:0008006" key="5">
    <source>
        <dbReference type="Google" id="ProtNLM"/>
    </source>
</evidence>
<dbReference type="InterPro" id="IPR011990">
    <property type="entry name" value="TPR-like_helical_dom_sf"/>
</dbReference>
<dbReference type="AlphaFoldDB" id="A0A939B6A4"/>
<feature type="chain" id="PRO_5036776324" description="Tetratricopeptide repeat protein" evidence="2">
    <location>
        <begin position="22"/>
        <end position="415"/>
    </location>
</feature>
<feature type="signal peptide" evidence="2">
    <location>
        <begin position="1"/>
        <end position="21"/>
    </location>
</feature>
<comment type="caution">
    <text evidence="3">The sequence shown here is derived from an EMBL/GenBank/DDBJ whole genome shotgun (WGS) entry which is preliminary data.</text>
</comment>
<evidence type="ECO:0000256" key="1">
    <source>
        <dbReference type="PROSITE-ProRule" id="PRU00339"/>
    </source>
</evidence>